<name>A0A7J7JS29_BUGNE</name>
<keyword evidence="6 15" id="KW-0418">Kinase</keyword>
<feature type="domain" description="SH3" evidence="17">
    <location>
        <begin position="54"/>
        <end position="115"/>
    </location>
</feature>
<gene>
    <name evidence="19" type="ORF">EB796_012886</name>
</gene>
<dbReference type="PROSITE" id="PS00109">
    <property type="entry name" value="PROTEIN_KINASE_TYR"/>
    <property type="match status" value="1"/>
</dbReference>
<dbReference type="OrthoDB" id="28230at2759"/>
<evidence type="ECO:0000256" key="11">
    <source>
        <dbReference type="ARBA" id="ARBA00051245"/>
    </source>
</evidence>
<dbReference type="CDD" id="cd05034">
    <property type="entry name" value="PTKc_Src_like"/>
    <property type="match status" value="1"/>
</dbReference>
<dbReference type="PRINTS" id="PR00109">
    <property type="entry name" value="TYRKINASE"/>
</dbReference>
<dbReference type="SUPFAM" id="SSF56112">
    <property type="entry name" value="Protein kinase-like (PK-like)"/>
    <property type="match status" value="1"/>
</dbReference>
<dbReference type="SMART" id="SM00219">
    <property type="entry name" value="TyrKc"/>
    <property type="match status" value="1"/>
</dbReference>
<dbReference type="PRINTS" id="PR00401">
    <property type="entry name" value="SH2DOMAIN"/>
</dbReference>
<evidence type="ECO:0000256" key="10">
    <source>
        <dbReference type="ARBA" id="ARBA00023288"/>
    </source>
</evidence>
<evidence type="ECO:0000259" key="18">
    <source>
        <dbReference type="PROSITE" id="PS50011"/>
    </source>
</evidence>
<dbReference type="PROSITE" id="PS50011">
    <property type="entry name" value="PROTEIN_KINASE_DOM"/>
    <property type="match status" value="1"/>
</dbReference>
<dbReference type="InterPro" id="IPR036860">
    <property type="entry name" value="SH2_dom_sf"/>
</dbReference>
<dbReference type="CDD" id="cd11845">
    <property type="entry name" value="SH3_Src_like"/>
    <property type="match status" value="1"/>
</dbReference>
<dbReference type="Gene3D" id="1.10.510.10">
    <property type="entry name" value="Transferase(Phosphotransferase) domain 1"/>
    <property type="match status" value="1"/>
</dbReference>
<dbReference type="FunFam" id="3.30.200.20:FF:000036">
    <property type="entry name" value="Tyrosine-protein kinase"/>
    <property type="match status" value="1"/>
</dbReference>
<dbReference type="InterPro" id="IPR036028">
    <property type="entry name" value="SH3-like_dom_sf"/>
</dbReference>
<keyword evidence="9 15" id="KW-0829">Tyrosine-protein kinase</keyword>
<evidence type="ECO:0000313" key="20">
    <source>
        <dbReference type="Proteomes" id="UP000593567"/>
    </source>
</evidence>
<evidence type="ECO:0000256" key="4">
    <source>
        <dbReference type="ARBA" id="ARBA00022707"/>
    </source>
</evidence>
<evidence type="ECO:0000313" key="19">
    <source>
        <dbReference type="EMBL" id="KAF6028807.1"/>
    </source>
</evidence>
<dbReference type="SUPFAM" id="SSF55550">
    <property type="entry name" value="SH2 domain"/>
    <property type="match status" value="1"/>
</dbReference>
<dbReference type="InterPro" id="IPR001452">
    <property type="entry name" value="SH3_domain"/>
</dbReference>
<keyword evidence="8 12" id="KW-0727">SH2 domain</keyword>
<evidence type="ECO:0000256" key="12">
    <source>
        <dbReference type="PROSITE-ProRule" id="PRU00191"/>
    </source>
</evidence>
<dbReference type="Pfam" id="PF07714">
    <property type="entry name" value="PK_Tyr_Ser-Thr"/>
    <property type="match status" value="1"/>
</dbReference>
<dbReference type="FunFam" id="1.10.510.10:FF:000318">
    <property type="entry name" value="Tyrosine-protein kinase"/>
    <property type="match status" value="1"/>
</dbReference>
<keyword evidence="4" id="KW-0519">Myristate</keyword>
<dbReference type="SMART" id="SM00252">
    <property type="entry name" value="SH2"/>
    <property type="match status" value="1"/>
</dbReference>
<dbReference type="GO" id="GO:0004715">
    <property type="term" value="F:non-membrane spanning protein tyrosine kinase activity"/>
    <property type="evidence" value="ECO:0007669"/>
    <property type="project" value="UniProtKB-EC"/>
</dbReference>
<keyword evidence="5 14" id="KW-0547">Nucleotide-binding</keyword>
<dbReference type="SMART" id="SM00326">
    <property type="entry name" value="SH3"/>
    <property type="match status" value="1"/>
</dbReference>
<protein>
    <recommendedName>
        <fullName evidence="15">Tyrosine-protein kinase</fullName>
        <ecNumber evidence="15">2.7.10.2</ecNumber>
    </recommendedName>
</protein>
<evidence type="ECO:0000256" key="3">
    <source>
        <dbReference type="ARBA" id="ARBA00022679"/>
    </source>
</evidence>
<dbReference type="Proteomes" id="UP000593567">
    <property type="component" value="Unassembled WGS sequence"/>
</dbReference>
<dbReference type="PROSITE" id="PS00107">
    <property type="entry name" value="PROTEIN_KINASE_ATP"/>
    <property type="match status" value="1"/>
</dbReference>
<feature type="domain" description="Protein kinase" evidence="18">
    <location>
        <begin position="242"/>
        <end position="495"/>
    </location>
</feature>
<evidence type="ECO:0000256" key="5">
    <source>
        <dbReference type="ARBA" id="ARBA00022741"/>
    </source>
</evidence>
<evidence type="ECO:0000256" key="15">
    <source>
        <dbReference type="RuleBase" id="RU362096"/>
    </source>
</evidence>
<sequence>MPTKHHTQALGFRNYLHKQFRSLHSQKKSKKLDLLDYTTAEVYSASYRQLQAFRNAKVVSALYDFDARTDEDLSFKKGDRMMILDDRDADWWYVEHLTTKLQGYIPNNYVAVESSLESFEWFVKINRKDAEKYIMNPGNSFGTFLIRASETAEGQYSLTVKFNDPAKGPIPKHYRIRNLDNGGFYISTRITFDSLEKLVQHYSVQADGLCCKLTKACPANAPVLKDLSHSTKDDWEIPRTSLRLEDRLGAGQFGEVWKGKWNNTTDVAVKTLKPGTMSPQAFLTEAAIMKLCQHEKLVQLYAVCSLEEPIYIITELMPNGALLNYLRDNGAAIQTPVLIDFAAQVASGMAYLEKEHYIHRDLAARNVLVGEHNIVKIADFGMARLIQDDEYNAQQGAKFPIKWTAPEAATMNKFTIKSDVWSFGILLVEIITHGQIPYPGMANREVLDQIERGYRHPKPKDCPDQLYDIMKQCWDKDPMNRPTFDYLTGYLDDFFTASENKYNETDGM</sequence>
<dbReference type="Pfam" id="PF00018">
    <property type="entry name" value="SH3_1"/>
    <property type="match status" value="1"/>
</dbReference>
<evidence type="ECO:0000256" key="1">
    <source>
        <dbReference type="ARBA" id="ARBA00022443"/>
    </source>
</evidence>
<keyword evidence="10" id="KW-0449">Lipoprotein</keyword>
<evidence type="ECO:0000259" key="17">
    <source>
        <dbReference type="PROSITE" id="PS50002"/>
    </source>
</evidence>
<dbReference type="InterPro" id="IPR011009">
    <property type="entry name" value="Kinase-like_dom_sf"/>
</dbReference>
<feature type="domain" description="SH2" evidence="16">
    <location>
        <begin position="92"/>
        <end position="217"/>
    </location>
</feature>
<dbReference type="PRINTS" id="PR00452">
    <property type="entry name" value="SH3DOMAIN"/>
</dbReference>
<evidence type="ECO:0000256" key="9">
    <source>
        <dbReference type="ARBA" id="ARBA00023137"/>
    </source>
</evidence>
<evidence type="ECO:0000256" key="14">
    <source>
        <dbReference type="PROSITE-ProRule" id="PRU10141"/>
    </source>
</evidence>
<dbReference type="PROSITE" id="PS50001">
    <property type="entry name" value="SH2"/>
    <property type="match status" value="1"/>
</dbReference>
<evidence type="ECO:0000256" key="7">
    <source>
        <dbReference type="ARBA" id="ARBA00022840"/>
    </source>
</evidence>
<dbReference type="InterPro" id="IPR000980">
    <property type="entry name" value="SH2"/>
</dbReference>
<comment type="catalytic activity">
    <reaction evidence="11 15">
        <text>L-tyrosyl-[protein] + ATP = O-phospho-L-tyrosyl-[protein] + ADP + H(+)</text>
        <dbReference type="Rhea" id="RHEA:10596"/>
        <dbReference type="Rhea" id="RHEA-COMP:10136"/>
        <dbReference type="Rhea" id="RHEA-COMP:20101"/>
        <dbReference type="ChEBI" id="CHEBI:15378"/>
        <dbReference type="ChEBI" id="CHEBI:30616"/>
        <dbReference type="ChEBI" id="CHEBI:46858"/>
        <dbReference type="ChEBI" id="CHEBI:61978"/>
        <dbReference type="ChEBI" id="CHEBI:456216"/>
        <dbReference type="EC" id="2.7.10.2"/>
    </reaction>
</comment>
<proteinExistence type="inferred from homology"/>
<dbReference type="InterPro" id="IPR017441">
    <property type="entry name" value="Protein_kinase_ATP_BS"/>
</dbReference>
<dbReference type="InterPro" id="IPR008266">
    <property type="entry name" value="Tyr_kinase_AS"/>
</dbReference>
<evidence type="ECO:0000256" key="13">
    <source>
        <dbReference type="PROSITE-ProRule" id="PRU00192"/>
    </source>
</evidence>
<keyword evidence="20" id="KW-1185">Reference proteome</keyword>
<keyword evidence="3 15" id="KW-0808">Transferase</keyword>
<organism evidence="19 20">
    <name type="scientific">Bugula neritina</name>
    <name type="common">Brown bryozoan</name>
    <name type="synonym">Sertularia neritina</name>
    <dbReference type="NCBI Taxonomy" id="10212"/>
    <lineage>
        <taxon>Eukaryota</taxon>
        <taxon>Metazoa</taxon>
        <taxon>Spiralia</taxon>
        <taxon>Lophotrochozoa</taxon>
        <taxon>Bryozoa</taxon>
        <taxon>Gymnolaemata</taxon>
        <taxon>Cheilostomatida</taxon>
        <taxon>Flustrina</taxon>
        <taxon>Buguloidea</taxon>
        <taxon>Bugulidae</taxon>
        <taxon>Bugula</taxon>
    </lineage>
</organism>
<keyword evidence="2" id="KW-0597">Phosphoprotein</keyword>
<dbReference type="InterPro" id="IPR000719">
    <property type="entry name" value="Prot_kinase_dom"/>
</dbReference>
<dbReference type="AlphaFoldDB" id="A0A7J7JS29"/>
<dbReference type="SUPFAM" id="SSF50044">
    <property type="entry name" value="SH3-domain"/>
    <property type="match status" value="1"/>
</dbReference>
<dbReference type="Gene3D" id="3.30.200.20">
    <property type="entry name" value="Phosphorylase Kinase, domain 1"/>
    <property type="match status" value="1"/>
</dbReference>
<dbReference type="EMBL" id="VXIV02001905">
    <property type="protein sequence ID" value="KAF6028807.1"/>
    <property type="molecule type" value="Genomic_DNA"/>
</dbReference>
<dbReference type="CDD" id="cd09933">
    <property type="entry name" value="SH2_Src_family"/>
    <property type="match status" value="1"/>
</dbReference>
<dbReference type="PROSITE" id="PS50002">
    <property type="entry name" value="SH3"/>
    <property type="match status" value="1"/>
</dbReference>
<dbReference type="Gene3D" id="3.30.505.10">
    <property type="entry name" value="SH2 domain"/>
    <property type="match status" value="1"/>
</dbReference>
<keyword evidence="7 14" id="KW-0067">ATP-binding</keyword>
<dbReference type="Gene3D" id="2.30.30.40">
    <property type="entry name" value="SH3 Domains"/>
    <property type="match status" value="1"/>
</dbReference>
<dbReference type="PANTHER" id="PTHR24418">
    <property type="entry name" value="TYROSINE-PROTEIN KINASE"/>
    <property type="match status" value="1"/>
</dbReference>
<comment type="similarity">
    <text evidence="15">Belongs to the protein kinase superfamily. Tyr protein kinase family.</text>
</comment>
<accession>A0A7J7JS29</accession>
<evidence type="ECO:0000259" key="16">
    <source>
        <dbReference type="PROSITE" id="PS50001"/>
    </source>
</evidence>
<dbReference type="EC" id="2.7.10.2" evidence="15"/>
<feature type="binding site" evidence="14">
    <location>
        <position position="270"/>
    </location>
    <ligand>
        <name>ATP</name>
        <dbReference type="ChEBI" id="CHEBI:30616"/>
    </ligand>
</feature>
<evidence type="ECO:0000256" key="8">
    <source>
        <dbReference type="ARBA" id="ARBA00022999"/>
    </source>
</evidence>
<dbReference type="InterPro" id="IPR020635">
    <property type="entry name" value="Tyr_kinase_cat_dom"/>
</dbReference>
<dbReference type="Pfam" id="PF00017">
    <property type="entry name" value="SH2"/>
    <property type="match status" value="1"/>
</dbReference>
<keyword evidence="1 13" id="KW-0728">SH3 domain</keyword>
<dbReference type="GO" id="GO:0005524">
    <property type="term" value="F:ATP binding"/>
    <property type="evidence" value="ECO:0007669"/>
    <property type="project" value="UniProtKB-UniRule"/>
</dbReference>
<evidence type="ECO:0000256" key="6">
    <source>
        <dbReference type="ARBA" id="ARBA00022777"/>
    </source>
</evidence>
<reference evidence="19" key="1">
    <citation type="submission" date="2020-06" db="EMBL/GenBank/DDBJ databases">
        <title>Draft genome of Bugula neritina, a colonial animal packing powerful symbionts and potential medicines.</title>
        <authorList>
            <person name="Rayko M."/>
        </authorList>
    </citation>
    <scope>NUCLEOTIDE SEQUENCE [LARGE SCALE GENOMIC DNA]</scope>
    <source>
        <strain evidence="19">Kwan_BN1</strain>
    </source>
</reference>
<dbReference type="InterPro" id="IPR050198">
    <property type="entry name" value="Non-receptor_tyrosine_kinases"/>
</dbReference>
<dbReference type="InterPro" id="IPR001245">
    <property type="entry name" value="Ser-Thr/Tyr_kinase_cat_dom"/>
</dbReference>
<evidence type="ECO:0000256" key="2">
    <source>
        <dbReference type="ARBA" id="ARBA00022553"/>
    </source>
</evidence>
<comment type="caution">
    <text evidence="19">The sequence shown here is derived from an EMBL/GenBank/DDBJ whole genome shotgun (WGS) entry which is preliminary data.</text>
</comment>